<feature type="compositionally biased region" description="Basic and acidic residues" evidence="1">
    <location>
        <begin position="291"/>
        <end position="303"/>
    </location>
</feature>
<feature type="region of interest" description="Disordered" evidence="1">
    <location>
        <begin position="289"/>
        <end position="326"/>
    </location>
</feature>
<accession>A0A8S5SCK9</accession>
<feature type="domain" description="Phage head morphogenesis" evidence="2">
    <location>
        <begin position="158"/>
        <end position="277"/>
    </location>
</feature>
<evidence type="ECO:0000259" key="2">
    <source>
        <dbReference type="Pfam" id="PF04233"/>
    </source>
</evidence>
<protein>
    <submittedName>
        <fullName evidence="3">Minor capsid protein</fullName>
    </submittedName>
</protein>
<proteinExistence type="predicted"/>
<sequence length="596" mass="66013">MDYGHEWTDDELKALEKAIADEYGVAEREMRAKLEKSMRDYERELPQAAEAMDDETFEAWKRDWTNRNDWMRDMCEQLAAELTNAEVMAARMAGDKAIDVFAKNANFAAYEVQQGTAMQSMFQLVDRDTVKRLLSEDGELYPQPKVREGKSKNWNQRHIRSAVTQGILQGESVDAIAKRLRRGAATMSKGTAMRMAITSVTGAENAGRVHTYRYDRDALGIDVRKEWLSASDARVRPAHRERSGTVVGVDEEFAPGLQFPGDPHGQGAEVYNCRCTLVASLPQTRLAKKAGGREAMEDFESKSRAQQSSKGKAKGEEVTSKTAAEALDPDDLRPFRCVAKDGAKPVTEDDYFTATVATWERAKPPKGRPDYVSGSGSTYWYTKEGVYRSSDHWGSSVATCSWYLRGENDLKAAIGAFGGSGSDWFVGTGEGRDRLLHKDAAAFCPWSGFVRKSEVANAVDEDAFSRLEQGSAQLARKVSDATKPRTVTTEHGKLTPRQIVELSGSGFTPGKNKRDEDVLWYEFPNGNMAWVRPGGEDKPQSSNVRTSEAVAARTPEQLAEELTGTEAVQLRYWLSLGMGDQFASADVVRAILKARG</sequence>
<dbReference type="InterPro" id="IPR006528">
    <property type="entry name" value="Phage_head_morphogenesis_dom"/>
</dbReference>
<feature type="region of interest" description="Disordered" evidence="1">
    <location>
        <begin position="533"/>
        <end position="552"/>
    </location>
</feature>
<organism evidence="3">
    <name type="scientific">Siphoviridae sp. ctqBc4</name>
    <dbReference type="NCBI Taxonomy" id="2827945"/>
    <lineage>
        <taxon>Viruses</taxon>
        <taxon>Duplodnaviria</taxon>
        <taxon>Heunggongvirae</taxon>
        <taxon>Uroviricota</taxon>
        <taxon>Caudoviricetes</taxon>
    </lineage>
</organism>
<reference evidence="3" key="1">
    <citation type="journal article" date="2021" name="Proc. Natl. Acad. Sci. U.S.A.">
        <title>A Catalog of Tens of Thousands of Viruses from Human Metagenomes Reveals Hidden Associations with Chronic Diseases.</title>
        <authorList>
            <person name="Tisza M.J."/>
            <person name="Buck C.B."/>
        </authorList>
    </citation>
    <scope>NUCLEOTIDE SEQUENCE</scope>
    <source>
        <strain evidence="3">CtqBc4</strain>
    </source>
</reference>
<evidence type="ECO:0000313" key="3">
    <source>
        <dbReference type="EMBL" id="DAF48571.1"/>
    </source>
</evidence>
<dbReference type="Pfam" id="PF04233">
    <property type="entry name" value="Phage_Mu_F"/>
    <property type="match status" value="1"/>
</dbReference>
<name>A0A8S5SCK9_9CAUD</name>
<evidence type="ECO:0000256" key="1">
    <source>
        <dbReference type="SAM" id="MobiDB-lite"/>
    </source>
</evidence>
<dbReference type="EMBL" id="BK032570">
    <property type="protein sequence ID" value="DAF48571.1"/>
    <property type="molecule type" value="Genomic_DNA"/>
</dbReference>